<dbReference type="STRING" id="1122240.GCA_000620105_00269"/>
<evidence type="ECO:0000313" key="1">
    <source>
        <dbReference type="EMBL" id="AVY94544.1"/>
    </source>
</evidence>
<evidence type="ECO:0008006" key="3">
    <source>
        <dbReference type="Google" id="ProtNLM"/>
    </source>
</evidence>
<dbReference type="KEGG" id="maer:DAI18_11190"/>
<gene>
    <name evidence="1" type="ORF">DAI18_11190</name>
</gene>
<protein>
    <recommendedName>
        <fullName evidence="3">DUF4276 domain-containing protein</fullName>
    </recommendedName>
</protein>
<accession>A0A2S0PAW7</accession>
<reference evidence="1 2" key="1">
    <citation type="submission" date="2018-04" db="EMBL/GenBank/DDBJ databases">
        <title>Denitrifier Microvirgula.</title>
        <authorList>
            <person name="Anderson E."/>
            <person name="Jang J."/>
            <person name="Ishii S."/>
        </authorList>
    </citation>
    <scope>NUCLEOTIDE SEQUENCE [LARGE SCALE GENOMIC DNA]</scope>
    <source>
        <strain evidence="1 2">BE2.4</strain>
    </source>
</reference>
<keyword evidence="2" id="KW-1185">Reference proteome</keyword>
<dbReference type="Proteomes" id="UP000244173">
    <property type="component" value="Chromosome"/>
</dbReference>
<organism evidence="1 2">
    <name type="scientific">Microvirgula aerodenitrificans</name>
    <dbReference type="NCBI Taxonomy" id="57480"/>
    <lineage>
        <taxon>Bacteria</taxon>
        <taxon>Pseudomonadati</taxon>
        <taxon>Pseudomonadota</taxon>
        <taxon>Betaproteobacteria</taxon>
        <taxon>Neisseriales</taxon>
        <taxon>Aquaspirillaceae</taxon>
        <taxon>Microvirgula</taxon>
    </lineage>
</organism>
<proteinExistence type="predicted"/>
<evidence type="ECO:0000313" key="2">
    <source>
        <dbReference type="Proteomes" id="UP000244173"/>
    </source>
</evidence>
<dbReference type="AlphaFoldDB" id="A0A2S0PAW7"/>
<dbReference type="EMBL" id="CP028519">
    <property type="protein sequence ID" value="AVY94544.1"/>
    <property type="molecule type" value="Genomic_DNA"/>
</dbReference>
<sequence>MALARHYPNSDVIFVHRDADNVGVETREQEVWRAALGILAAERIIPVIPVTMLETWLLADAEAIKRVAGNSGYKGSLECIPGISRLEKVRDSKQLLCEALCEASQTQGSRLKKFKGRFADMRARLTFDLDPNGPVKGLDSYRHFRTQVNRFSQTRLGAARKE</sequence>
<name>A0A2S0PAW7_9NEIS</name>